<organism evidence="4 5">
    <name type="scientific">Paenibacillus spongiae</name>
    <dbReference type="NCBI Taxonomy" id="2909671"/>
    <lineage>
        <taxon>Bacteria</taxon>
        <taxon>Bacillati</taxon>
        <taxon>Bacillota</taxon>
        <taxon>Bacilli</taxon>
        <taxon>Bacillales</taxon>
        <taxon>Paenibacillaceae</taxon>
        <taxon>Paenibacillus</taxon>
    </lineage>
</organism>
<feature type="transmembrane region" description="Helical" evidence="3">
    <location>
        <begin position="249"/>
        <end position="272"/>
    </location>
</feature>
<feature type="transmembrane region" description="Helical" evidence="3">
    <location>
        <begin position="417"/>
        <end position="443"/>
    </location>
</feature>
<feature type="transmembrane region" description="Helical" evidence="3">
    <location>
        <begin position="292"/>
        <end position="311"/>
    </location>
</feature>
<feature type="transmembrane region" description="Helical" evidence="3">
    <location>
        <begin position="332"/>
        <end position="352"/>
    </location>
</feature>
<accession>A0ABY5SK53</accession>
<keyword evidence="2 3" id="KW-0472">Membrane</keyword>
<dbReference type="EMBL" id="CP091430">
    <property type="protein sequence ID" value="UVI32623.1"/>
    <property type="molecule type" value="Genomic_DNA"/>
</dbReference>
<evidence type="ECO:0000313" key="4">
    <source>
        <dbReference type="EMBL" id="UVI32623.1"/>
    </source>
</evidence>
<sequence length="495" mass="54913">MSGINQNPQRSEKWTFEKLKKLFIHASDVTVRRLQLSEEASSEVVLLYGEGVTDSSMISRSVLPELERLYCSQGFSTLHERPVHGTLPLIPTQEEVSVNKLSEWIFQGDLLLVFPASDNAIFRLSICNRPERSPEESSTEITIKGPKDGFVEDILTNVGLVRKRIRSQSLCNETFVLGRRTRTKVALLYFQDILNPDIVKEVRKRLNGIDIDGLYSINQLQDMIVDSKYSLFPLLDFTGRPDKVVASLLAGRFVIIVDGNPLVLIGPGSFSLLMKSPEDLHFSYEYVSFARLIRLLSFVITVLMPGAWVALSSYHPDQLPFRLMATIATSRLGLPFSGQLELFILLILLEIFREAGLRLPSSIGQTLTVIGGLVIGDAAIRAGLISPSVVVVGALTAVSGVTLVNQSLSQSVGIIRLLLFFIASVLGMYGLLLGIVLLVGYMGSLRSFGLPYMSGMGPVFSWSGLFKSILRFPWRKMSQRPEGLSPIDPDRFKEE</sequence>
<dbReference type="Proteomes" id="UP001057877">
    <property type="component" value="Chromosome"/>
</dbReference>
<evidence type="ECO:0000256" key="2">
    <source>
        <dbReference type="ARBA" id="ARBA00023136"/>
    </source>
</evidence>
<reference evidence="4" key="1">
    <citation type="submission" date="2022-01" db="EMBL/GenBank/DDBJ databases">
        <title>Paenibacillus spongiae sp. nov., isolated from marine sponge.</title>
        <authorList>
            <person name="Li Z."/>
            <person name="Zhang M."/>
        </authorList>
    </citation>
    <scope>NUCLEOTIDE SEQUENCE</scope>
    <source>
        <strain evidence="4">PHS-Z3</strain>
    </source>
</reference>
<dbReference type="InterPro" id="IPR004995">
    <property type="entry name" value="Spore_Ger"/>
</dbReference>
<dbReference type="InterPro" id="IPR050768">
    <property type="entry name" value="UPF0353/GerABKA_families"/>
</dbReference>
<feature type="transmembrane region" description="Helical" evidence="3">
    <location>
        <begin position="384"/>
        <end position="405"/>
    </location>
</feature>
<comment type="similarity">
    <text evidence="1">Belongs to the GerABKA family.</text>
</comment>
<feature type="transmembrane region" description="Helical" evidence="3">
    <location>
        <begin position="449"/>
        <end position="470"/>
    </location>
</feature>
<keyword evidence="3" id="KW-0812">Transmembrane</keyword>
<name>A0ABY5SK53_9BACL</name>
<evidence type="ECO:0000256" key="1">
    <source>
        <dbReference type="ARBA" id="ARBA00005278"/>
    </source>
</evidence>
<evidence type="ECO:0000313" key="5">
    <source>
        <dbReference type="Proteomes" id="UP001057877"/>
    </source>
</evidence>
<dbReference type="PIRSF" id="PIRSF005690">
    <property type="entry name" value="GerBA"/>
    <property type="match status" value="1"/>
</dbReference>
<dbReference type="RefSeq" id="WP_258388673.1">
    <property type="nucleotide sequence ID" value="NZ_CP091430.1"/>
</dbReference>
<gene>
    <name evidence="4" type="ORF">L1F29_12695</name>
</gene>
<keyword evidence="3" id="KW-1133">Transmembrane helix</keyword>
<evidence type="ECO:0000256" key="3">
    <source>
        <dbReference type="SAM" id="Phobius"/>
    </source>
</evidence>
<proteinExistence type="inferred from homology"/>
<dbReference type="PANTHER" id="PTHR22550">
    <property type="entry name" value="SPORE GERMINATION PROTEIN"/>
    <property type="match status" value="1"/>
</dbReference>
<dbReference type="PANTHER" id="PTHR22550:SF5">
    <property type="entry name" value="LEUCINE ZIPPER PROTEIN 4"/>
    <property type="match status" value="1"/>
</dbReference>
<protein>
    <submittedName>
        <fullName evidence="4">Spore germination protein</fullName>
    </submittedName>
</protein>
<dbReference type="Pfam" id="PF03323">
    <property type="entry name" value="GerA"/>
    <property type="match status" value="1"/>
</dbReference>
<keyword evidence="5" id="KW-1185">Reference proteome</keyword>